<evidence type="ECO:0000256" key="14">
    <source>
        <dbReference type="ARBA" id="ARBA00048988"/>
    </source>
</evidence>
<dbReference type="InterPro" id="IPR004586">
    <property type="entry name" value="RecB"/>
</dbReference>
<keyword evidence="9 15" id="KW-0460">Magnesium</keyword>
<comment type="domain">
    <text evidence="15">The N-terminal DNA-binding domain is a ssDNA-dependent ATPase and has ATP-dependent 3'-5' helicase function. This domain interacts with RecC.</text>
</comment>
<dbReference type="Pfam" id="PF12705">
    <property type="entry name" value="PDDEXK_1"/>
    <property type="match status" value="1"/>
</dbReference>
<dbReference type="PANTHER" id="PTHR11070:SF23">
    <property type="entry name" value="RECBCD ENZYME SUBUNIT RECB"/>
    <property type="match status" value="1"/>
</dbReference>
<evidence type="ECO:0000256" key="16">
    <source>
        <dbReference type="PROSITE-ProRule" id="PRU00560"/>
    </source>
</evidence>
<dbReference type="InterPro" id="IPR014016">
    <property type="entry name" value="UvrD-like_ATP-bd"/>
</dbReference>
<dbReference type="InterPro" id="IPR038726">
    <property type="entry name" value="PDDEXK_AddAB-type"/>
</dbReference>
<dbReference type="Pfam" id="PF13361">
    <property type="entry name" value="UvrD_C"/>
    <property type="match status" value="1"/>
</dbReference>
<dbReference type="GO" id="GO:0003677">
    <property type="term" value="F:DNA binding"/>
    <property type="evidence" value="ECO:0007669"/>
    <property type="project" value="UniProtKB-UniRule"/>
</dbReference>
<dbReference type="InterPro" id="IPR014017">
    <property type="entry name" value="DNA_helicase_UvrD-like_C"/>
</dbReference>
<evidence type="ECO:0000256" key="10">
    <source>
        <dbReference type="ARBA" id="ARBA00023125"/>
    </source>
</evidence>
<proteinExistence type="inferred from homology"/>
<keyword evidence="4 15" id="KW-0227">DNA damage</keyword>
<dbReference type="SUPFAM" id="SSF52540">
    <property type="entry name" value="P-loop containing nucleoside triphosphate hydrolases"/>
    <property type="match status" value="1"/>
</dbReference>
<sequence>MQQVQKLEPHTLPLQGRRLIEASAGTGKTYTISGLYLRLLLGHGGVTPLTCEQILVVTFTNAATQELRDRVRNRIRLAYHAFLGLECNDEFINKLYNETEPSQRKISLRRLDLALKSMDEASIFTIHGFCQRVLTDMAFESALLFESEFTLDDSDYLHHAVRDYWRQACYPLAPTLAQIIAKEFKEPEQLLKQLRSLLGSVDSQPLTDPGSFDEVTSKLSQQLTVFRQDWNSQSTTTLKLLMALPLNGTRFGKKADDFPKLQAMFENISQWAKHGNGLPPAGDMEKIKLSDLRLNKGGQAPTDSEAPLLAEVDSILDLIQNIKPAFLYQALQDVRSRFTKQKQQKNVLTPDDLLSSLSNAITANSQSLPQAIKERFPIALIDEFQDTDPLQFQIFSSIYPENQGSGLLMIGDPKQAIYAFRGADIFTYLNAKNQTENHYSLATNYRSAEQMVNGVNQLFSNNKKPFTNDSIPFELVNTPSSAKNKTVHVEGDAKALQIRLLPEDSLKGLNKETARKHLANDAAAEIVRLLNKKALLGDKPLQAKDIAVLVRDRNEAAVIKQALTDRGVGAVFLSRDSVFDCIEARELAIILRSLQAPKDEKLLRNALATYLLGYSAEQIHQFNHDETHRQNLLEMFYDLQQTWIKRGIMPALMQLAQHTQLIQRLLLVKGGERKLTDFRHLCELLQQKATELDGSSALVAWYEQHLISHSEGEEQQLRLESERNLVQIVTIHKSKGLEYPICFIPFISLARLNRKPNPMVYHNDEKLVWDIEQTDEGWEQQRKETLAEDLRLLYVALTRPVYRCYLSIANHCKVTKSKGQTSQLCETAIGYLLNITEANTDITLIEQQANKLKSDAISVTTIDPVDIKQEEVNLESGTNKTYKAKPLNRIITTPWKVGSYSGLVKHSAHEQLFPGADDEGTDIVEGFNSTPIKLDVISPMTRLNRFNFEKGANAGSFLHNVLENIDFTNAKHDLEEHLPTLMERYGIEAQWHEMLMEWFLDLLGAPMNQEGLSLYKIPNHKRLVEMEFYLPITKLKATKLNKALQDFGYSDRLAFDDLKGMLKGFVDLIFEFEGKFYIADYKSNHLGDDFICYEIRQMYQAMTDHRYDLQFILYTVALHRYLKQRLPDYQYDTHMGGSYYLFLRGMSANEPSKGVYYDLPPLALIERLDNLFSGNDFINQEAQS</sequence>
<dbReference type="EC" id="5.6.2.4" evidence="15"/>
<dbReference type="CDD" id="cd22352">
    <property type="entry name" value="RecB_C-like"/>
    <property type="match status" value="1"/>
</dbReference>
<dbReference type="GO" id="GO:0043138">
    <property type="term" value="F:3'-5' DNA helicase activity"/>
    <property type="evidence" value="ECO:0007669"/>
    <property type="project" value="UniProtKB-UniRule"/>
</dbReference>
<comment type="catalytic activity">
    <reaction evidence="15">
        <text>Exonucleolytic cleavage (in the presence of ATP) in either 5'- to 3'- or 3'- to 5'-direction to yield 5'-phosphooligonucleotides.</text>
        <dbReference type="EC" id="3.1.11.5"/>
    </reaction>
</comment>
<dbReference type="RefSeq" id="WP_121839726.1">
    <property type="nucleotide sequence ID" value="NZ_ML014797.1"/>
</dbReference>
<evidence type="ECO:0000256" key="6">
    <source>
        <dbReference type="ARBA" id="ARBA00022806"/>
    </source>
</evidence>
<evidence type="ECO:0000256" key="15">
    <source>
        <dbReference type="HAMAP-Rule" id="MF_01485"/>
    </source>
</evidence>
<reference evidence="19 20" key="1">
    <citation type="submission" date="2018-09" db="EMBL/GenBank/DDBJ databases">
        <title>Phylogeny of the Shewanellaceae, and recommendation for two new genera, Pseudoshewanella and Parashewanella.</title>
        <authorList>
            <person name="Wang G."/>
        </authorList>
    </citation>
    <scope>NUCLEOTIDE SEQUENCE [LARGE SCALE GENOMIC DNA]</scope>
    <source>
        <strain evidence="19 20">C51</strain>
    </source>
</reference>
<dbReference type="Gene3D" id="1.10.486.10">
    <property type="entry name" value="PCRA, domain 4"/>
    <property type="match status" value="1"/>
</dbReference>
<dbReference type="GO" id="GO:0008854">
    <property type="term" value="F:exodeoxyribonuclease V activity"/>
    <property type="evidence" value="ECO:0007669"/>
    <property type="project" value="UniProtKB-EC"/>
</dbReference>
<keyword evidence="5 15" id="KW-0378">Hydrolase</keyword>
<comment type="domain">
    <text evidence="15">The C-terminal domain has nuclease activity and interacts with RecD. It interacts with RecA, facilitating its loading onto ssDNA.</text>
</comment>
<evidence type="ECO:0000259" key="17">
    <source>
        <dbReference type="PROSITE" id="PS51198"/>
    </source>
</evidence>
<keyword evidence="8 15" id="KW-0067">ATP-binding</keyword>
<keyword evidence="1 15" id="KW-0540">Nuclease</keyword>
<feature type="binding site" evidence="15">
    <location>
        <position position="1080"/>
    </location>
    <ligand>
        <name>Mg(2+)</name>
        <dbReference type="ChEBI" id="CHEBI:18420"/>
    </ligand>
</feature>
<evidence type="ECO:0000256" key="1">
    <source>
        <dbReference type="ARBA" id="ARBA00022722"/>
    </source>
</evidence>
<comment type="function">
    <text evidence="15">A helicase/nuclease that prepares dsDNA breaks (DSB) for recombinational DNA repair. Binds to DSBs and unwinds DNA via a highly rapid and processive ATP-dependent bidirectional helicase activity. Unwinds dsDNA until it encounters a Chi (crossover hotspot instigator) sequence from the 3' direction. Cuts ssDNA a few nucleotides 3' to the Chi site. The properties and activities of the enzyme are changed at Chi. The Chi-altered holoenzyme produces a long 3'-ssDNA overhang and facilitates RecA-binding to the ssDNA for homologous DNA recombination and repair. Holoenzyme degrades any linearized DNA that is unable to undergo homologous recombination. In the holoenzyme this subunit contributes ATPase, 3'-5' helicase, exonuclease activity and loads RecA onto ssDNA.</text>
</comment>
<dbReference type="InterPro" id="IPR027417">
    <property type="entry name" value="P-loop_NTPase"/>
</dbReference>
<keyword evidence="2 15" id="KW-0479">Metal-binding</keyword>
<evidence type="ECO:0000256" key="12">
    <source>
        <dbReference type="ARBA" id="ARBA00023235"/>
    </source>
</evidence>
<keyword evidence="10 15" id="KW-0238">DNA-binding</keyword>
<feature type="region of interest" description="Nuclease activity, interacts with RecD and RecA" evidence="15">
    <location>
        <begin position="894"/>
        <end position="1184"/>
    </location>
</feature>
<dbReference type="EMBL" id="QZEI01000048">
    <property type="protein sequence ID" value="RLV58988.1"/>
    <property type="molecule type" value="Genomic_DNA"/>
</dbReference>
<dbReference type="PROSITE" id="PS51217">
    <property type="entry name" value="UVRD_HELICASE_CTER"/>
    <property type="match status" value="1"/>
</dbReference>
<dbReference type="GO" id="GO:0000287">
    <property type="term" value="F:magnesium ion binding"/>
    <property type="evidence" value="ECO:0007669"/>
    <property type="project" value="UniProtKB-UniRule"/>
</dbReference>
<dbReference type="PROSITE" id="PS51198">
    <property type="entry name" value="UVRD_HELICASE_ATP_BIND"/>
    <property type="match status" value="1"/>
</dbReference>
<name>A0A3L8PX15_9GAMM</name>
<dbReference type="SUPFAM" id="SSF52980">
    <property type="entry name" value="Restriction endonuclease-like"/>
    <property type="match status" value="1"/>
</dbReference>
<dbReference type="InterPro" id="IPR011335">
    <property type="entry name" value="Restrct_endonuc-II-like"/>
</dbReference>
<gene>
    <name evidence="15 19" type="primary">recB</name>
    <name evidence="19" type="ORF">D5018_14535</name>
</gene>
<dbReference type="AlphaFoldDB" id="A0A3L8PX15"/>
<dbReference type="OrthoDB" id="9810135at2"/>
<feature type="domain" description="UvrD-like helicase C-terminal" evidence="18">
    <location>
        <begin position="476"/>
        <end position="736"/>
    </location>
</feature>
<evidence type="ECO:0000256" key="7">
    <source>
        <dbReference type="ARBA" id="ARBA00022839"/>
    </source>
</evidence>
<dbReference type="InterPro" id="IPR000212">
    <property type="entry name" value="DNA_helicase_UvrD/REP"/>
</dbReference>
<dbReference type="GO" id="GO:0005524">
    <property type="term" value="F:ATP binding"/>
    <property type="evidence" value="ECO:0007669"/>
    <property type="project" value="UniProtKB-UniRule"/>
</dbReference>
<protein>
    <recommendedName>
        <fullName evidence="15">RecBCD enzyme subunit RecB</fullName>
        <ecNumber evidence="15">3.1.11.5</ecNumber>
        <ecNumber evidence="15">5.6.2.4</ecNumber>
    </recommendedName>
    <alternativeName>
        <fullName evidence="15">DNA 3'-5' helicase subunit RecB</fullName>
    </alternativeName>
    <alternativeName>
        <fullName evidence="15">Exonuclease V subunit RecB</fullName>
        <shortName evidence="15">ExoV subunit RecB</shortName>
    </alternativeName>
    <alternativeName>
        <fullName evidence="15">Helicase/nuclease RecBCD subunit RecB</fullName>
    </alternativeName>
</protein>
<dbReference type="GO" id="GO:0009338">
    <property type="term" value="C:exodeoxyribonuclease V complex"/>
    <property type="evidence" value="ECO:0007669"/>
    <property type="project" value="TreeGrafter"/>
</dbReference>
<comment type="catalytic activity">
    <reaction evidence="14 15">
        <text>ATP + H2O = ADP + phosphate + H(+)</text>
        <dbReference type="Rhea" id="RHEA:13065"/>
        <dbReference type="ChEBI" id="CHEBI:15377"/>
        <dbReference type="ChEBI" id="CHEBI:15378"/>
        <dbReference type="ChEBI" id="CHEBI:30616"/>
        <dbReference type="ChEBI" id="CHEBI:43474"/>
        <dbReference type="ChEBI" id="CHEBI:456216"/>
        <dbReference type="EC" id="5.6.2.4"/>
    </reaction>
</comment>
<comment type="catalytic activity">
    <reaction evidence="13 15">
        <text>Couples ATP hydrolysis with the unwinding of duplex DNA by translocating in the 3'-5' direction.</text>
        <dbReference type="EC" id="5.6.2.4"/>
    </reaction>
</comment>
<dbReference type="GO" id="GO:0000724">
    <property type="term" value="P:double-strand break repair via homologous recombination"/>
    <property type="evidence" value="ECO:0007669"/>
    <property type="project" value="UniProtKB-UniRule"/>
</dbReference>
<dbReference type="Gene3D" id="3.40.50.300">
    <property type="entry name" value="P-loop containing nucleotide triphosphate hydrolases"/>
    <property type="match status" value="2"/>
</dbReference>
<dbReference type="Gene3D" id="1.10.3170.10">
    <property type="entry name" value="Recbcd, chain B, domain 2"/>
    <property type="match status" value="1"/>
</dbReference>
<organism evidence="19 20">
    <name type="scientific">Parashewanella curva</name>
    <dbReference type="NCBI Taxonomy" id="2338552"/>
    <lineage>
        <taxon>Bacteria</taxon>
        <taxon>Pseudomonadati</taxon>
        <taxon>Pseudomonadota</taxon>
        <taxon>Gammaproteobacteria</taxon>
        <taxon>Alteromonadales</taxon>
        <taxon>Shewanellaceae</taxon>
        <taxon>Parashewanella</taxon>
    </lineage>
</organism>
<evidence type="ECO:0000259" key="18">
    <source>
        <dbReference type="PROSITE" id="PS51217"/>
    </source>
</evidence>
<accession>A0A3L8PX15</accession>
<dbReference type="HAMAP" id="MF_01485">
    <property type="entry name" value="RecB"/>
    <property type="match status" value="1"/>
</dbReference>
<keyword evidence="11 15" id="KW-0234">DNA repair</keyword>
<comment type="similarity">
    <text evidence="15">Belongs to the helicase family. UvrD subfamily.</text>
</comment>
<feature type="active site" description="For nuclease activity" evidence="15">
    <location>
        <position position="1080"/>
    </location>
</feature>
<dbReference type="GO" id="GO:0005829">
    <property type="term" value="C:cytosol"/>
    <property type="evidence" value="ECO:0007669"/>
    <property type="project" value="TreeGrafter"/>
</dbReference>
<comment type="subunit">
    <text evidence="15">Heterotrimer of RecB, RecC and RecD. All subunits contribute to DNA-binding. Interacts with RecA.</text>
</comment>
<dbReference type="NCBIfam" id="TIGR00609">
    <property type="entry name" value="recB"/>
    <property type="match status" value="1"/>
</dbReference>
<feature type="binding site" evidence="15">
    <location>
        <position position="959"/>
    </location>
    <ligand>
        <name>Mg(2+)</name>
        <dbReference type="ChEBI" id="CHEBI:18420"/>
    </ligand>
</feature>
<keyword evidence="20" id="KW-1185">Reference proteome</keyword>
<comment type="cofactor">
    <cofactor evidence="15">
        <name>Mg(2+)</name>
        <dbReference type="ChEBI" id="CHEBI:18420"/>
    </cofactor>
    <text evidence="15">Binds 1 Mg(2+) ion per subunit.</text>
</comment>
<feature type="domain" description="UvrD-like helicase ATP-binding" evidence="17">
    <location>
        <begin position="1"/>
        <end position="448"/>
    </location>
</feature>
<keyword evidence="6 15" id="KW-0347">Helicase</keyword>
<dbReference type="EC" id="3.1.11.5" evidence="15"/>
<dbReference type="GO" id="GO:0016887">
    <property type="term" value="F:ATP hydrolysis activity"/>
    <property type="evidence" value="ECO:0007669"/>
    <property type="project" value="RHEA"/>
</dbReference>
<keyword evidence="3 15" id="KW-0547">Nucleotide-binding</keyword>
<dbReference type="Pfam" id="PF00580">
    <property type="entry name" value="UvrD-helicase"/>
    <property type="match status" value="1"/>
</dbReference>
<evidence type="ECO:0000313" key="20">
    <source>
        <dbReference type="Proteomes" id="UP000281474"/>
    </source>
</evidence>
<dbReference type="Proteomes" id="UP000281474">
    <property type="component" value="Unassembled WGS sequence"/>
</dbReference>
<evidence type="ECO:0000256" key="5">
    <source>
        <dbReference type="ARBA" id="ARBA00022801"/>
    </source>
</evidence>
<evidence type="ECO:0000313" key="19">
    <source>
        <dbReference type="EMBL" id="RLV58988.1"/>
    </source>
</evidence>
<evidence type="ECO:0000256" key="4">
    <source>
        <dbReference type="ARBA" id="ARBA00022763"/>
    </source>
</evidence>
<feature type="binding site" evidence="16">
    <location>
        <begin position="22"/>
        <end position="29"/>
    </location>
    <ligand>
        <name>ATP</name>
        <dbReference type="ChEBI" id="CHEBI:30616"/>
    </ligand>
</feature>
<comment type="caution">
    <text evidence="19">The sequence shown here is derived from an EMBL/GenBank/DDBJ whole genome shotgun (WGS) entry which is preliminary data.</text>
</comment>
<evidence type="ECO:0000256" key="8">
    <source>
        <dbReference type="ARBA" id="ARBA00022840"/>
    </source>
</evidence>
<feature type="region of interest" description="DNA-binding and helicase activity, interacts with RecC" evidence="15">
    <location>
        <begin position="1"/>
        <end position="846"/>
    </location>
</feature>
<evidence type="ECO:0000256" key="13">
    <source>
        <dbReference type="ARBA" id="ARBA00034617"/>
    </source>
</evidence>
<evidence type="ECO:0000256" key="9">
    <source>
        <dbReference type="ARBA" id="ARBA00022842"/>
    </source>
</evidence>
<dbReference type="Gene3D" id="3.90.320.10">
    <property type="match status" value="1"/>
</dbReference>
<dbReference type="PANTHER" id="PTHR11070">
    <property type="entry name" value="UVRD / RECB / PCRA DNA HELICASE FAMILY MEMBER"/>
    <property type="match status" value="1"/>
</dbReference>
<dbReference type="InterPro" id="IPR011604">
    <property type="entry name" value="PDDEXK-like_dom_sf"/>
</dbReference>
<feature type="binding site" evidence="15">
    <location>
        <position position="1067"/>
    </location>
    <ligand>
        <name>Mg(2+)</name>
        <dbReference type="ChEBI" id="CHEBI:18420"/>
    </ligand>
</feature>
<evidence type="ECO:0000256" key="11">
    <source>
        <dbReference type="ARBA" id="ARBA00023204"/>
    </source>
</evidence>
<keyword evidence="7 15" id="KW-0269">Exonuclease</keyword>
<keyword evidence="12 15" id="KW-0413">Isomerase</keyword>
<evidence type="ECO:0000256" key="3">
    <source>
        <dbReference type="ARBA" id="ARBA00022741"/>
    </source>
</evidence>
<evidence type="ECO:0000256" key="2">
    <source>
        <dbReference type="ARBA" id="ARBA00022723"/>
    </source>
</evidence>
<comment type="miscellaneous">
    <text evidence="15">In the RecBCD complex, RecB has a slow 3'-5' helicase, an exonuclease activity and loads RecA onto ssDNA, RecD has a fast 5'-3' helicase activity, while RecC stimulates the ATPase and processivity of the RecB helicase and contributes to recognition of the Chi site.</text>
</comment>